<keyword evidence="1" id="KW-0472">Membrane</keyword>
<gene>
    <name evidence="2" type="ORF">J2853_000313</name>
</gene>
<proteinExistence type="predicted"/>
<evidence type="ECO:0000313" key="3">
    <source>
        <dbReference type="Proteomes" id="UP001225356"/>
    </source>
</evidence>
<keyword evidence="1" id="KW-1133">Transmembrane helix</keyword>
<comment type="caution">
    <text evidence="2">The sequence shown here is derived from an EMBL/GenBank/DDBJ whole genome shotgun (WGS) entry which is preliminary data.</text>
</comment>
<evidence type="ECO:0000313" key="2">
    <source>
        <dbReference type="EMBL" id="MDP9841102.1"/>
    </source>
</evidence>
<dbReference type="EMBL" id="JAUSQU010000001">
    <property type="protein sequence ID" value="MDP9841102.1"/>
    <property type="molecule type" value="Genomic_DNA"/>
</dbReference>
<accession>A0ABT9Q321</accession>
<feature type="transmembrane region" description="Helical" evidence="1">
    <location>
        <begin position="6"/>
        <end position="25"/>
    </location>
</feature>
<protein>
    <recommendedName>
        <fullName evidence="4">Photosystem II reaction center X protein</fullName>
    </recommendedName>
</protein>
<reference evidence="2 3" key="1">
    <citation type="submission" date="2023-07" db="EMBL/GenBank/DDBJ databases">
        <title>Sequencing the genomes of 1000 actinobacteria strains.</title>
        <authorList>
            <person name="Klenk H.-P."/>
        </authorList>
    </citation>
    <scope>NUCLEOTIDE SEQUENCE [LARGE SCALE GENOMIC DNA]</scope>
    <source>
        <strain evidence="2 3">DSM 46740</strain>
    </source>
</reference>
<keyword evidence="1" id="KW-0812">Transmembrane</keyword>
<dbReference type="Proteomes" id="UP001225356">
    <property type="component" value="Unassembled WGS sequence"/>
</dbReference>
<evidence type="ECO:0000256" key="1">
    <source>
        <dbReference type="SAM" id="Phobius"/>
    </source>
</evidence>
<name>A0ABT9Q321_9ACTN</name>
<evidence type="ECO:0008006" key="4">
    <source>
        <dbReference type="Google" id="ProtNLM"/>
    </source>
</evidence>
<sequence>MSVLQAVFFVAIPIVVTALLLSSAARRDFK</sequence>
<organism evidence="2 3">
    <name type="scientific">Streptosporangium lutulentum</name>
    <dbReference type="NCBI Taxonomy" id="1461250"/>
    <lineage>
        <taxon>Bacteria</taxon>
        <taxon>Bacillati</taxon>
        <taxon>Actinomycetota</taxon>
        <taxon>Actinomycetes</taxon>
        <taxon>Streptosporangiales</taxon>
        <taxon>Streptosporangiaceae</taxon>
        <taxon>Streptosporangium</taxon>
    </lineage>
</organism>
<keyword evidence="3" id="KW-1185">Reference proteome</keyword>